<feature type="domain" description="Transposable element P transposase-like RNase H" evidence="3">
    <location>
        <begin position="475"/>
        <end position="623"/>
    </location>
</feature>
<evidence type="ECO:0000313" key="4">
    <source>
        <dbReference type="Proteomes" id="UP000504606"/>
    </source>
</evidence>
<dbReference type="KEGG" id="foc:127751501"/>
<evidence type="ECO:0000313" key="5">
    <source>
        <dbReference type="RefSeq" id="XP_052131101.1"/>
    </source>
</evidence>
<evidence type="ECO:0000256" key="1">
    <source>
        <dbReference type="SAM" id="Coils"/>
    </source>
</evidence>
<proteinExistence type="predicted"/>
<reference evidence="5" key="1">
    <citation type="submission" date="2025-08" db="UniProtKB">
        <authorList>
            <consortium name="RefSeq"/>
        </authorList>
    </citation>
    <scope>IDENTIFICATION</scope>
    <source>
        <tissue evidence="5">Whole organism</tissue>
    </source>
</reference>
<feature type="compositionally biased region" description="Basic residues" evidence="2">
    <location>
        <begin position="18"/>
        <end position="29"/>
    </location>
</feature>
<feature type="compositionally biased region" description="Low complexity" evidence="2">
    <location>
        <begin position="30"/>
        <end position="40"/>
    </location>
</feature>
<dbReference type="GeneID" id="127751501"/>
<dbReference type="OrthoDB" id="8948150at2759"/>
<dbReference type="InterPro" id="IPR048365">
    <property type="entry name" value="TNP-like_RNaseH_N"/>
</dbReference>
<dbReference type="AlphaFoldDB" id="A0A9C6X8B2"/>
<dbReference type="Proteomes" id="UP000504606">
    <property type="component" value="Unplaced"/>
</dbReference>
<accession>A0A9C6X8B2</accession>
<protein>
    <submittedName>
        <fullName evidence="5">Uncharacterized protein LOC127751501</fullName>
    </submittedName>
</protein>
<organism evidence="4 5">
    <name type="scientific">Frankliniella occidentalis</name>
    <name type="common">Western flower thrips</name>
    <name type="synonym">Euthrips occidentalis</name>
    <dbReference type="NCBI Taxonomy" id="133901"/>
    <lineage>
        <taxon>Eukaryota</taxon>
        <taxon>Metazoa</taxon>
        <taxon>Ecdysozoa</taxon>
        <taxon>Arthropoda</taxon>
        <taxon>Hexapoda</taxon>
        <taxon>Insecta</taxon>
        <taxon>Pterygota</taxon>
        <taxon>Neoptera</taxon>
        <taxon>Paraneoptera</taxon>
        <taxon>Thysanoptera</taxon>
        <taxon>Terebrantia</taxon>
        <taxon>Thripoidea</taxon>
        <taxon>Thripidae</taxon>
        <taxon>Frankliniella</taxon>
    </lineage>
</organism>
<keyword evidence="1" id="KW-0175">Coiled coil</keyword>
<name>A0A9C6X8B2_FRAOC</name>
<dbReference type="Pfam" id="PF21787">
    <property type="entry name" value="TNP-like_RNaseH_N"/>
    <property type="match status" value="1"/>
</dbReference>
<feature type="region of interest" description="Disordered" evidence="2">
    <location>
        <begin position="18"/>
        <end position="45"/>
    </location>
</feature>
<gene>
    <name evidence="5" type="primary">LOC127751501</name>
</gene>
<keyword evidence="4" id="KW-1185">Reference proteome</keyword>
<evidence type="ECO:0000256" key="2">
    <source>
        <dbReference type="SAM" id="MobiDB-lite"/>
    </source>
</evidence>
<evidence type="ECO:0000259" key="3">
    <source>
        <dbReference type="Pfam" id="PF21787"/>
    </source>
</evidence>
<dbReference type="RefSeq" id="XP_052131101.1">
    <property type="nucleotide sequence ID" value="XM_052275141.1"/>
</dbReference>
<feature type="coiled-coil region" evidence="1">
    <location>
        <begin position="355"/>
        <end position="382"/>
    </location>
</feature>
<sequence length="658" mass="74214">MVIFVPGSERMPIVPKCRQVRPAKRKRSRSSSPAVSSSSSVTDDDVAIMSDSSAAGPEAFDNLDVSNEIEISGSDSIMDVLCYDADDDETMDVAPSSSDCLPEHIVREVVSPDHSYFSLKLIIAGPSRQLKKLPSSTNKSAKSSCVSPIPLPPEFSEPSVPQDMSLLLQDASIKISMFLYQSWICHVSDGGIHVMLLSKKFEKAVQRRLFFLPDGSVQLSVHCEPLPVEEYLREAPQAVSLAKETVGEFVDRCVDIINKVRNEEMCAGLSDEEYKDVWQGIAGAVIDKNPYQENRYTETLRSSKCPKLISIRKWRCGECEKLRRNVHRRQEAFRKEANKFTPNAALSDSQKSEKLVRQQKTVLATNRRLDRLQKKMQQLLEVEGVQVDKEMSDELTDLCKSADLSEVRSLFLQQQLKASKAKSPSSIRWHPTMIRFALGIYLDSPGVYEKMRESGVLALPSSRLLFDYSHVDPAEEGVYDYVLEDINKKLEGMHDYQKYHSLLCDEMHICQNLVYRKSTGEMIGFVKLEKNQVFADIAAMEKYLATGSQKVQPEMASKMLSFMVKGVASNVKEVVASYPVNKLTSQMLYAKTWEVINRCERSGIRIIAFVSDGFAVNRSFLKKHTPVRQTKSGIIYATVNKCAPHRLLFFYVRCSPPY</sequence>